<dbReference type="PROSITE" id="PS50106">
    <property type="entry name" value="PDZ"/>
    <property type="match status" value="1"/>
</dbReference>
<reference evidence="3 4" key="1">
    <citation type="submission" date="2018-04" db="EMBL/GenBank/DDBJ databases">
        <title>The genome of golden apple snail Pomacea canaliculata provides insight into stress tolerance and invasive adaptation.</title>
        <authorList>
            <person name="Liu C."/>
            <person name="Liu B."/>
            <person name="Ren Y."/>
            <person name="Zhang Y."/>
            <person name="Wang H."/>
            <person name="Li S."/>
            <person name="Jiang F."/>
            <person name="Yin L."/>
            <person name="Zhang G."/>
            <person name="Qian W."/>
            <person name="Fan W."/>
        </authorList>
    </citation>
    <scope>NUCLEOTIDE SEQUENCE [LARGE SCALE GENOMIC DNA]</scope>
    <source>
        <strain evidence="3">SZHN2017</strain>
        <tissue evidence="3">Muscle</tissue>
    </source>
</reference>
<evidence type="ECO:0000313" key="4">
    <source>
        <dbReference type="Proteomes" id="UP000245119"/>
    </source>
</evidence>
<dbReference type="Gene3D" id="2.30.42.10">
    <property type="match status" value="1"/>
</dbReference>
<dbReference type="PROSITE" id="PS50003">
    <property type="entry name" value="PH_DOMAIN"/>
    <property type="match status" value="2"/>
</dbReference>
<dbReference type="OrthoDB" id="2157866at2759"/>
<dbReference type="AlphaFoldDB" id="A0A2T7PGZ9"/>
<proteinExistence type="predicted"/>
<dbReference type="EMBL" id="PZQS01000004">
    <property type="protein sequence ID" value="PVD32691.1"/>
    <property type="molecule type" value="Genomic_DNA"/>
</dbReference>
<dbReference type="SUPFAM" id="SSF50729">
    <property type="entry name" value="PH domain-like"/>
    <property type="match status" value="2"/>
</dbReference>
<dbReference type="STRING" id="400727.A0A2T7PGZ9"/>
<evidence type="ECO:0000259" key="1">
    <source>
        <dbReference type="PROSITE" id="PS50003"/>
    </source>
</evidence>
<evidence type="ECO:0008006" key="5">
    <source>
        <dbReference type="Google" id="ProtNLM"/>
    </source>
</evidence>
<dbReference type="InterPro" id="IPR001478">
    <property type="entry name" value="PDZ"/>
</dbReference>
<dbReference type="Proteomes" id="UP000245119">
    <property type="component" value="Linkage Group LG4"/>
</dbReference>
<dbReference type="InterPro" id="IPR011993">
    <property type="entry name" value="PH-like_dom_sf"/>
</dbReference>
<dbReference type="InterPro" id="IPR036034">
    <property type="entry name" value="PDZ_sf"/>
</dbReference>
<dbReference type="Gene3D" id="2.30.29.30">
    <property type="entry name" value="Pleckstrin-homology domain (PH domain)/Phosphotyrosine-binding domain (PTB)"/>
    <property type="match status" value="2"/>
</dbReference>
<evidence type="ECO:0000313" key="3">
    <source>
        <dbReference type="EMBL" id="PVD32691.1"/>
    </source>
</evidence>
<evidence type="ECO:0000259" key="2">
    <source>
        <dbReference type="PROSITE" id="PS50106"/>
    </source>
</evidence>
<dbReference type="Pfam" id="PF00169">
    <property type="entry name" value="PH"/>
    <property type="match status" value="2"/>
</dbReference>
<feature type="domain" description="PH" evidence="1">
    <location>
        <begin position="256"/>
        <end position="353"/>
    </location>
</feature>
<dbReference type="SMART" id="SM00228">
    <property type="entry name" value="PDZ"/>
    <property type="match status" value="1"/>
</dbReference>
<keyword evidence="4" id="KW-1185">Reference proteome</keyword>
<organism evidence="3 4">
    <name type="scientific">Pomacea canaliculata</name>
    <name type="common">Golden apple snail</name>
    <dbReference type="NCBI Taxonomy" id="400727"/>
    <lineage>
        <taxon>Eukaryota</taxon>
        <taxon>Metazoa</taxon>
        <taxon>Spiralia</taxon>
        <taxon>Lophotrochozoa</taxon>
        <taxon>Mollusca</taxon>
        <taxon>Gastropoda</taxon>
        <taxon>Caenogastropoda</taxon>
        <taxon>Architaenioglossa</taxon>
        <taxon>Ampullarioidea</taxon>
        <taxon>Ampullariidae</taxon>
        <taxon>Pomacea</taxon>
    </lineage>
</organism>
<dbReference type="SMART" id="SM00233">
    <property type="entry name" value="PH"/>
    <property type="match status" value="2"/>
</dbReference>
<feature type="domain" description="PH" evidence="1">
    <location>
        <begin position="132"/>
        <end position="230"/>
    </location>
</feature>
<dbReference type="SUPFAM" id="SSF50156">
    <property type="entry name" value="PDZ domain-like"/>
    <property type="match status" value="1"/>
</dbReference>
<dbReference type="PANTHER" id="PTHR47644">
    <property type="entry name" value="AGAP008221-PA"/>
    <property type="match status" value="1"/>
</dbReference>
<dbReference type="Pfam" id="PF17820">
    <property type="entry name" value="PDZ_6"/>
    <property type="match status" value="1"/>
</dbReference>
<dbReference type="PANTHER" id="PTHR47644:SF1">
    <property type="entry name" value="PDZ DOMAIN-CONTAINING PROTEIN"/>
    <property type="match status" value="1"/>
</dbReference>
<protein>
    <recommendedName>
        <fullName evidence="5">PH domain-containing protein</fullName>
    </recommendedName>
</protein>
<dbReference type="InterPro" id="IPR041489">
    <property type="entry name" value="PDZ_6"/>
</dbReference>
<feature type="domain" description="PDZ" evidence="2">
    <location>
        <begin position="74"/>
        <end position="123"/>
    </location>
</feature>
<gene>
    <name evidence="3" type="ORF">C0Q70_08136</name>
</gene>
<accession>A0A2T7PGZ9</accession>
<comment type="caution">
    <text evidence="3">The sequence shown here is derived from an EMBL/GenBank/DDBJ whole genome shotgun (WGS) entry which is preliminary data.</text>
</comment>
<name>A0A2T7PGZ9_POMCA</name>
<sequence length="362" mass="41653">MDYPDTPTYRQSTDEVFPELSPSHLLLSHKRSESVSTTFSEQEFKREYITRRKCLIQRKQSSREYHRLSAKVYGSPAEKAGIQVGQIIVAINGMNVLTASHDAIINAMNSNPKSVCIEVATSDFLPSRDLQASVVEGYMHKLGGSSLMRLWKKRYFVLRQDSCLYYYKHQEEADPLGAIPLIGYSISRHLDTGRDYCFKAEKYGARTYYFMTESRDEMTQWVIALVDAAARCKKRKESFLSVSSHNVGLPALEVRRPECSGYLQKVGNRHKTWRRRYCILKDACLYYYKSMNSLSALGVAHLHGYKVDGQVSVGKKHAFALIPPETNLRIFHFSAENDTDRQRWVEAMIRSIQRWIQVDNTC</sequence>
<dbReference type="InterPro" id="IPR001849">
    <property type="entry name" value="PH_domain"/>
</dbReference>